<dbReference type="GO" id="GO:0047134">
    <property type="term" value="F:protein-disulfide reductase [NAD(P)H] activity"/>
    <property type="evidence" value="ECO:0007669"/>
    <property type="project" value="TreeGrafter"/>
</dbReference>
<keyword evidence="4 11" id="KW-0479">Metal-binding</keyword>
<name>A0A3S4TPN9_MYCCI</name>
<dbReference type="GO" id="GO:0045454">
    <property type="term" value="P:cell redox homeostasis"/>
    <property type="evidence" value="ECO:0007669"/>
    <property type="project" value="TreeGrafter"/>
</dbReference>
<evidence type="ECO:0000256" key="7">
    <source>
        <dbReference type="ARBA" id="ARBA00023015"/>
    </source>
</evidence>
<sequence>MASLLTEPPVFSPEAWDWRVEALCRQRDPSIFFHPDGERGRARRRRQQEAKRVCAECPVMLRCREHSLAFQEPFGVWGGLTEEERSQLLPARAVNLRTHRAHTPS</sequence>
<dbReference type="RefSeq" id="WP_126335447.1">
    <property type="nucleotide sequence ID" value="NZ_AP022604.1"/>
</dbReference>
<reference evidence="13 14" key="1">
    <citation type="submission" date="2018-12" db="EMBL/GenBank/DDBJ databases">
        <authorList>
            <consortium name="Pathogen Informatics"/>
        </authorList>
    </citation>
    <scope>NUCLEOTIDE SEQUENCE [LARGE SCALE GENOMIC DNA]</scope>
    <source>
        <strain evidence="13 14">NCTC10485</strain>
    </source>
</reference>
<evidence type="ECO:0000256" key="9">
    <source>
        <dbReference type="ARBA" id="ARBA00023157"/>
    </source>
</evidence>
<keyword evidence="6 11" id="KW-0411">Iron-sulfur</keyword>
<evidence type="ECO:0000256" key="4">
    <source>
        <dbReference type="ARBA" id="ARBA00022723"/>
    </source>
</evidence>
<dbReference type="GO" id="GO:0046872">
    <property type="term" value="F:metal ion binding"/>
    <property type="evidence" value="ECO:0007669"/>
    <property type="project" value="UniProtKB-KW"/>
</dbReference>
<keyword evidence="7 11" id="KW-0805">Transcription regulation</keyword>
<comment type="function">
    <text evidence="11">Acts as a transcriptional regulator. Probably redox-responsive. The apo- but not holo-form probably binds DNA.</text>
</comment>
<evidence type="ECO:0000256" key="10">
    <source>
        <dbReference type="ARBA" id="ARBA00023163"/>
    </source>
</evidence>
<dbReference type="HAMAP" id="MF_01479">
    <property type="entry name" value="WhiB"/>
    <property type="match status" value="1"/>
</dbReference>
<evidence type="ECO:0000313" key="14">
    <source>
        <dbReference type="Proteomes" id="UP000282551"/>
    </source>
</evidence>
<protein>
    <recommendedName>
        <fullName evidence="11">Transcriptional regulator WhiB</fullName>
    </recommendedName>
</protein>
<feature type="binding site" evidence="11">
    <location>
        <position position="63"/>
    </location>
    <ligand>
        <name>[4Fe-4S] cluster</name>
        <dbReference type="ChEBI" id="CHEBI:49883"/>
    </ligand>
</feature>
<feature type="domain" description="4Fe-4S Wbl-type" evidence="12">
    <location>
        <begin position="23"/>
        <end position="87"/>
    </location>
</feature>
<dbReference type="GO" id="GO:0051539">
    <property type="term" value="F:4 iron, 4 sulfur cluster binding"/>
    <property type="evidence" value="ECO:0007669"/>
    <property type="project" value="UniProtKB-UniRule"/>
</dbReference>
<feature type="binding site" evidence="11">
    <location>
        <position position="54"/>
    </location>
    <ligand>
        <name>[4Fe-4S] cluster</name>
        <dbReference type="ChEBI" id="CHEBI:49883"/>
    </ligand>
</feature>
<comment type="similarity">
    <text evidence="2 11">Belongs to the WhiB family.</text>
</comment>
<keyword evidence="8 11" id="KW-0238">DNA-binding</keyword>
<feature type="binding site" evidence="11">
    <location>
        <position position="24"/>
    </location>
    <ligand>
        <name>[4Fe-4S] cluster</name>
        <dbReference type="ChEBI" id="CHEBI:49883"/>
    </ligand>
</feature>
<gene>
    <name evidence="11" type="primary">whiB</name>
    <name evidence="13" type="ORF">NCTC10485_04132</name>
</gene>
<dbReference type="PROSITE" id="PS51674">
    <property type="entry name" value="4FE4S_WBL"/>
    <property type="match status" value="1"/>
</dbReference>
<dbReference type="PANTHER" id="PTHR38839">
    <property type="entry name" value="TRANSCRIPTIONAL REGULATOR WHID-RELATED"/>
    <property type="match status" value="1"/>
</dbReference>
<keyword evidence="10 11" id="KW-0804">Transcription</keyword>
<dbReference type="GO" id="GO:0003677">
    <property type="term" value="F:DNA binding"/>
    <property type="evidence" value="ECO:0007669"/>
    <property type="project" value="UniProtKB-UniRule"/>
</dbReference>
<keyword evidence="14" id="KW-1185">Reference proteome</keyword>
<feature type="binding site" evidence="11">
    <location>
        <position position="57"/>
    </location>
    <ligand>
        <name>[4Fe-4S] cluster</name>
        <dbReference type="ChEBI" id="CHEBI:49883"/>
    </ligand>
</feature>
<comment type="cofactor">
    <cofactor evidence="11">
        <name>[4Fe-4S] cluster</name>
        <dbReference type="ChEBI" id="CHEBI:49883"/>
    </cofactor>
    <text evidence="11">Binds 1 [4Fe-4S] cluster per subunit. Following nitrosylation of the [4Fe-4S] cluster binds 1 [4Fe-8(NO)] cluster per subunit.</text>
</comment>
<dbReference type="AlphaFoldDB" id="A0A3S4TPN9"/>
<dbReference type="Proteomes" id="UP000282551">
    <property type="component" value="Chromosome"/>
</dbReference>
<comment type="subcellular location">
    <subcellularLocation>
        <location evidence="1 11">Cytoplasm</location>
    </subcellularLocation>
</comment>
<keyword evidence="5 11" id="KW-0408">Iron</keyword>
<evidence type="ECO:0000256" key="8">
    <source>
        <dbReference type="ARBA" id="ARBA00023125"/>
    </source>
</evidence>
<proteinExistence type="inferred from homology"/>
<keyword evidence="3 11" id="KW-0004">4Fe-4S</keyword>
<keyword evidence="9 11" id="KW-1015">Disulfide bond</keyword>
<accession>A0A3S4TPN9</accession>
<dbReference type="OrthoDB" id="4954884at2"/>
<evidence type="ECO:0000256" key="2">
    <source>
        <dbReference type="ARBA" id="ARBA00006597"/>
    </source>
</evidence>
<evidence type="ECO:0000313" key="13">
    <source>
        <dbReference type="EMBL" id="VEG49820.1"/>
    </source>
</evidence>
<evidence type="ECO:0000256" key="6">
    <source>
        <dbReference type="ARBA" id="ARBA00023014"/>
    </source>
</evidence>
<evidence type="ECO:0000256" key="5">
    <source>
        <dbReference type="ARBA" id="ARBA00023004"/>
    </source>
</evidence>
<dbReference type="InterPro" id="IPR003482">
    <property type="entry name" value="Whib"/>
</dbReference>
<dbReference type="Pfam" id="PF02467">
    <property type="entry name" value="Whib"/>
    <property type="match status" value="1"/>
</dbReference>
<evidence type="ECO:0000256" key="1">
    <source>
        <dbReference type="ARBA" id="ARBA00004496"/>
    </source>
</evidence>
<dbReference type="GO" id="GO:0035731">
    <property type="term" value="F:dinitrosyl-iron complex binding"/>
    <property type="evidence" value="ECO:0007669"/>
    <property type="project" value="UniProtKB-UniRule"/>
</dbReference>
<comment type="PTM">
    <text evidence="11">Upon Fe-S cluster removal intramolecular disulfide bonds are formed.</text>
</comment>
<evidence type="ECO:0000256" key="11">
    <source>
        <dbReference type="HAMAP-Rule" id="MF_01479"/>
    </source>
</evidence>
<keyword evidence="11" id="KW-0963">Cytoplasm</keyword>
<dbReference type="InterPro" id="IPR034768">
    <property type="entry name" value="4FE4S_WBL"/>
</dbReference>
<dbReference type="GO" id="GO:0045892">
    <property type="term" value="P:negative regulation of DNA-templated transcription"/>
    <property type="evidence" value="ECO:0007669"/>
    <property type="project" value="TreeGrafter"/>
</dbReference>
<organism evidence="13 14">
    <name type="scientific">Mycolicibacterium chitae</name>
    <name type="common">Mycobacterium chitae</name>
    <dbReference type="NCBI Taxonomy" id="1792"/>
    <lineage>
        <taxon>Bacteria</taxon>
        <taxon>Bacillati</taxon>
        <taxon>Actinomycetota</taxon>
        <taxon>Actinomycetes</taxon>
        <taxon>Mycobacteriales</taxon>
        <taxon>Mycobacteriaceae</taxon>
        <taxon>Mycolicibacterium</taxon>
    </lineage>
</organism>
<dbReference type="EMBL" id="LR134355">
    <property type="protein sequence ID" value="VEG49820.1"/>
    <property type="molecule type" value="Genomic_DNA"/>
</dbReference>
<evidence type="ECO:0000259" key="12">
    <source>
        <dbReference type="PROSITE" id="PS51674"/>
    </source>
</evidence>
<evidence type="ECO:0000256" key="3">
    <source>
        <dbReference type="ARBA" id="ARBA00022485"/>
    </source>
</evidence>
<comment type="PTM">
    <text evidence="11">The Fe-S cluster can be nitrosylated by nitric oxide (NO).</text>
</comment>
<dbReference type="GO" id="GO:0005737">
    <property type="term" value="C:cytoplasm"/>
    <property type="evidence" value="ECO:0007669"/>
    <property type="project" value="UniProtKB-SubCell"/>
</dbReference>